<dbReference type="SMART" id="SM01411">
    <property type="entry name" value="Ephrin_rec_like"/>
    <property type="match status" value="1"/>
</dbReference>
<dbReference type="PANTHER" id="PTHR47236:SF5">
    <property type="entry name" value="GENE, 32742-RELATED"/>
    <property type="match status" value="1"/>
</dbReference>
<evidence type="ECO:0000256" key="2">
    <source>
        <dbReference type="SAM" id="Phobius"/>
    </source>
</evidence>
<feature type="region of interest" description="Disordered" evidence="1">
    <location>
        <begin position="1461"/>
        <end position="1507"/>
    </location>
</feature>
<name>A0AAN9HDI2_9TELE</name>
<evidence type="ECO:0000313" key="3">
    <source>
        <dbReference type="EMBL" id="KAK7171754.1"/>
    </source>
</evidence>
<keyword evidence="2" id="KW-1133">Transmembrane helix</keyword>
<accession>A0AAN9HDI2</accession>
<feature type="region of interest" description="Disordered" evidence="1">
    <location>
        <begin position="1775"/>
        <end position="1798"/>
    </location>
</feature>
<sequence>MNHSAWQGKSFLYAFGLSLSPGQHNEMMCSFRVCICWPSLLCWFFTLRLSPADGSNITLRLPERSSCKPGFYCPEGDEGPVPCPRGTFGPSFWATTINGCISCPAHHYGPREGMSSCLPCGPWSQQPLPGQDSCTCLREGQIFQASDGQCPCSLGYTEKGEACVLKVYEICKDGRARNQHGECLDHKQWKHYCSQQVCPSPELFEGYDGSLGLCVCRGLSRPEPDRVECVGWCRNTPSPVLLLVCTGSLYLLYTESNQQVSMSGSMLETVLKHWDSRGSLECNVQLNFSRPVYTVQTGEAGFFGLLNAVPVEVRRLILAHSQETNSHFEPLDTDPGNIKDKEEDWDSHWSSKSSAFGTSDMRPGGVLNPTACLHPGDILLFTVTQQHYPQYDVDSLYNTNTAFDWGPFRLLAQDQELARSAHSLFSISLHEPGVYAYKLSSHQHRHMYVRVVPAGGDCYDTGTFFPSDPHHLTRMGIAQRRQLLLRPDWLMIGGLLAGAVVVLCLCVTILILFREYGWPEKLPAQARYRHLQLRFNMDDYSSKGSRVVAVKKTHRNLQVGLTEDSVQRAVALVSNEFWDYEEQVDLEAFSSSTFYDILLKHSVSVTVRLGQLRGEVKQLYQGVLGKLRELHPGWRMFGGKTEGLERQVEQEMLRRRALGNQLTQLLDSQLQILRVEMRAQQDMQKTFRARVRESARLLRLLAEGQTSLWDKHIKQHVVERVAVLADEMTEMVSVESQRLGAWVVLKEGTGAQPLCPATGSVLNREDAIAPDGSVRACDAVHVDPLTGLIQPNSNAHMLLASGHSMPVPPDFFLHPQTGKLLPVAGNVGFDPASSTLVFTADACVGEVGKWESPLLPFIPYPPSRHAEIHAASKLRGLRSGQRLVLGGPMCDYDTGVLVPILAVTIHPQTGLVYPLGGVHMCPISRLRLPIQIGSPMLDPRTGNLVLITGVSLDPHTGAVLPVGGLLMCESFIEPLSGRMVRVGGGSMRGGKVVPHAGGFQALLDSQALGACLRVAELIQGCCDEWSSTAADLQGDLDRLSAGTSELEQAWKSSQHCMLQLLSRLEAVQEQARGVAENGGTVGEIKLPGIELSLPALPGLEYPDPGGSGLHVPVLGAQLDWVSGCMVPLAGTMEDADGKGMVPIRFGSQTVDPVTGVLAPVVGANLDVWKRTVIPVTVSQILTLGENPDSVMVETLQKESSARGNYCREQTLKEEEMVGDFDTAIKRYLSTSIHEPDCIDWMDTDRQLRETAAEVQESAQCEAQRKALQNSELSLLLPAHVLHALTGGDEEEWEQQCYWHTGLKAVLNRASVSMERLRTDRDQPSEQETQHLGEKLREQELWEQLMQRQAELDAVLSSLHSARLVCQLRADTAQSLVSGTFWFKDFGVLKPKGVRNPLKVIAMTQQKILPRLERLIQLLEESKALGQYTSTQPQQSSGKRAFGRDSASRAWTESVSVMKGVSTQSLKDQMKTPSASEQNATVPSLSLSNPSYTQKSQEKTHLNRSQDVQSLQEPGLSAYISIPKLAGDEWSRLVALSPLFQLMKEVEQQLRDSARDRGLLKIQPSGAGRSFMDFMDAQWECEGELILVSSDTLNPRELLLYQHGQFLLQHLHLYKMIPAVTLQLASSLPFNNYNNNAFRNSFYYQEGERTLFVRRLRLQSVGGLSLLLMHCAAHISTSQMRTDSDPAFQRAFFKVLQVGLSELFHARLGQTDSPDDKRTKDLASDAALDGLLLERVQKPSPGIFIEDEVLGHLHKYREASVFRQVESLLKESPKSLEINHINTDPSVSDGPDSQDAAPA</sequence>
<proteinExistence type="predicted"/>
<keyword evidence="4" id="KW-1185">Reference proteome</keyword>
<gene>
    <name evidence="3" type="ORF">R3I93_004143</name>
</gene>
<feature type="transmembrane region" description="Helical" evidence="2">
    <location>
        <begin position="489"/>
        <end position="513"/>
    </location>
</feature>
<evidence type="ECO:0000256" key="1">
    <source>
        <dbReference type="SAM" id="MobiDB-lite"/>
    </source>
</evidence>
<protein>
    <submittedName>
        <fullName evidence="3">Uncharacterized protein</fullName>
    </submittedName>
</protein>
<reference evidence="3 4" key="1">
    <citation type="submission" date="2024-02" db="EMBL/GenBank/DDBJ databases">
        <title>Chromosome-level genome assembly of the Eurasian Minnow (Phoxinus phoxinus).</title>
        <authorList>
            <person name="Oriowo T.O."/>
            <person name="Martin S."/>
            <person name="Stange M."/>
            <person name="Chrysostomakis Y."/>
            <person name="Brown T."/>
            <person name="Winkler S."/>
            <person name="Kukowka S."/>
            <person name="Myers E.W."/>
            <person name="Bohne A."/>
        </authorList>
    </citation>
    <scope>NUCLEOTIDE SEQUENCE [LARGE SCALE GENOMIC DNA]</scope>
    <source>
        <strain evidence="3">ZFMK-TIS-60720</strain>
        <tissue evidence="3">Whole Organism</tissue>
    </source>
</reference>
<organism evidence="3 4">
    <name type="scientific">Phoxinus phoxinus</name>
    <name type="common">Eurasian minnow</name>
    <dbReference type="NCBI Taxonomy" id="58324"/>
    <lineage>
        <taxon>Eukaryota</taxon>
        <taxon>Metazoa</taxon>
        <taxon>Chordata</taxon>
        <taxon>Craniata</taxon>
        <taxon>Vertebrata</taxon>
        <taxon>Euteleostomi</taxon>
        <taxon>Actinopterygii</taxon>
        <taxon>Neopterygii</taxon>
        <taxon>Teleostei</taxon>
        <taxon>Ostariophysi</taxon>
        <taxon>Cypriniformes</taxon>
        <taxon>Leuciscidae</taxon>
        <taxon>Phoxininae</taxon>
        <taxon>Phoxinus</taxon>
    </lineage>
</organism>
<evidence type="ECO:0000313" key="4">
    <source>
        <dbReference type="Proteomes" id="UP001364617"/>
    </source>
</evidence>
<comment type="caution">
    <text evidence="3">The sequence shown here is derived from an EMBL/GenBank/DDBJ whole genome shotgun (WGS) entry which is preliminary data.</text>
</comment>
<keyword evidence="2" id="KW-0472">Membrane</keyword>
<dbReference type="Proteomes" id="UP001364617">
    <property type="component" value="Unassembled WGS sequence"/>
</dbReference>
<dbReference type="PANTHER" id="PTHR47236">
    <property type="entry name" value="GENE, 32742-RELATED-RELATED"/>
    <property type="match status" value="1"/>
</dbReference>
<feature type="compositionally biased region" description="Polar residues" evidence="1">
    <location>
        <begin position="1461"/>
        <end position="1494"/>
    </location>
</feature>
<dbReference type="EMBL" id="JAYKXH010000004">
    <property type="protein sequence ID" value="KAK7171754.1"/>
    <property type="molecule type" value="Genomic_DNA"/>
</dbReference>
<keyword evidence="2" id="KW-0812">Transmembrane</keyword>